<organism evidence="1 2">
    <name type="scientific">Arabidopsis thaliana x Arabidopsis arenosa</name>
    <dbReference type="NCBI Taxonomy" id="1240361"/>
    <lineage>
        <taxon>Eukaryota</taxon>
        <taxon>Viridiplantae</taxon>
        <taxon>Streptophyta</taxon>
        <taxon>Embryophyta</taxon>
        <taxon>Tracheophyta</taxon>
        <taxon>Spermatophyta</taxon>
        <taxon>Magnoliopsida</taxon>
        <taxon>eudicotyledons</taxon>
        <taxon>Gunneridae</taxon>
        <taxon>Pentapetalae</taxon>
        <taxon>rosids</taxon>
        <taxon>malvids</taxon>
        <taxon>Brassicales</taxon>
        <taxon>Brassicaceae</taxon>
        <taxon>Camelineae</taxon>
        <taxon>Arabidopsis</taxon>
    </lineage>
</organism>
<keyword evidence="2" id="KW-1185">Reference proteome</keyword>
<protein>
    <submittedName>
        <fullName evidence="1">Uncharacterized protein</fullName>
    </submittedName>
</protein>
<dbReference type="PANTHER" id="PTHR33199">
    <property type="entry name" value="MACPF DOMAIN-CONTAINING PROTEIN CAD1"/>
    <property type="match status" value="1"/>
</dbReference>
<accession>A0A8T1Z3D6</accession>
<name>A0A8T1Z3D6_9BRAS</name>
<dbReference type="Proteomes" id="UP000694240">
    <property type="component" value="Chromosome 11"/>
</dbReference>
<reference evidence="1 2" key="1">
    <citation type="submission" date="2020-12" db="EMBL/GenBank/DDBJ databases">
        <title>Concerted genomic and epigenomic changes stabilize Arabidopsis allopolyploids.</title>
        <authorList>
            <person name="Chen Z."/>
        </authorList>
    </citation>
    <scope>NUCLEOTIDE SEQUENCE [LARGE SCALE GENOMIC DNA]</scope>
    <source>
        <strain evidence="1">Allo738</strain>
        <tissue evidence="1">Leaf</tissue>
    </source>
</reference>
<proteinExistence type="predicted"/>
<dbReference type="InterPro" id="IPR044663">
    <property type="entry name" value="CAD1/NSL1-like"/>
</dbReference>
<dbReference type="GO" id="GO:2000031">
    <property type="term" value="P:regulation of salicylic acid mediated signaling pathway"/>
    <property type="evidence" value="ECO:0007669"/>
    <property type="project" value="InterPro"/>
</dbReference>
<dbReference type="AlphaFoldDB" id="A0A8T1Z3D6"/>
<gene>
    <name evidence="1" type="ORF">ISN45_Aa06g038600</name>
</gene>
<dbReference type="EMBL" id="JAEFBK010000011">
    <property type="protein sequence ID" value="KAG7553327.1"/>
    <property type="molecule type" value="Genomic_DNA"/>
</dbReference>
<sequence length="246" mass="28354">SKYKSRNCKSEEEESSSRISVTSLRRFSSESLQTVRFRRLRRLRVASDRLRLIRLSFPPRLVYSDFHHHLSLGSMAYNNFTRLDAQSAAEKAVSVIGLGYYLCSDVRFSACKTTPDGSRLVEIVPTRNRDLVFPGGIVVNNVSSSIKCDKGERTRLRSDIPSFNQMSEKFNQDMCLSGKIPSGMFNNMFAFSKCWPKDASSVKNLAYWFISLYIRVEIVRKQLTLRDEVKREVPSSWYSCSCWSEY</sequence>
<evidence type="ECO:0000313" key="2">
    <source>
        <dbReference type="Proteomes" id="UP000694240"/>
    </source>
</evidence>
<feature type="non-terminal residue" evidence="1">
    <location>
        <position position="1"/>
    </location>
</feature>
<dbReference type="GO" id="GO:0009626">
    <property type="term" value="P:plant-type hypersensitive response"/>
    <property type="evidence" value="ECO:0007669"/>
    <property type="project" value="TreeGrafter"/>
</dbReference>
<evidence type="ECO:0000313" key="1">
    <source>
        <dbReference type="EMBL" id="KAG7553327.1"/>
    </source>
</evidence>
<comment type="caution">
    <text evidence="1">The sequence shown here is derived from an EMBL/GenBank/DDBJ whole genome shotgun (WGS) entry which is preliminary data.</text>
</comment>
<dbReference type="PANTHER" id="PTHR33199:SF8">
    <property type="entry name" value="MACPF DOMAIN-CONTAINING PROTEIN NSL1"/>
    <property type="match status" value="1"/>
</dbReference>
<dbReference type="GO" id="GO:0005886">
    <property type="term" value="C:plasma membrane"/>
    <property type="evidence" value="ECO:0007669"/>
    <property type="project" value="TreeGrafter"/>
</dbReference>